<dbReference type="Proteomes" id="UP000189004">
    <property type="component" value="Unassembled WGS sequence"/>
</dbReference>
<dbReference type="InterPro" id="IPR011992">
    <property type="entry name" value="EF-hand-dom_pair"/>
</dbReference>
<dbReference type="EMBL" id="JACCHL010000001">
    <property type="protein sequence ID" value="NYH54659.1"/>
    <property type="molecule type" value="Genomic_DNA"/>
</dbReference>
<dbReference type="PROSITE" id="PS50222">
    <property type="entry name" value="EF_HAND_2"/>
    <property type="match status" value="2"/>
</dbReference>
<dbReference type="SMART" id="SM00054">
    <property type="entry name" value="EFh"/>
    <property type="match status" value="3"/>
</dbReference>
<evidence type="ECO:0000259" key="1">
    <source>
        <dbReference type="PROSITE" id="PS50222"/>
    </source>
</evidence>
<dbReference type="Proteomes" id="UP000584931">
    <property type="component" value="Unassembled WGS sequence"/>
</dbReference>
<dbReference type="STRING" id="501010.NOSIN_06130"/>
<gene>
    <name evidence="2" type="ORF">HNR06_004248</name>
    <name evidence="3" type="ORF">NOSIN_06130</name>
</gene>
<dbReference type="EMBL" id="MCOK01000001">
    <property type="protein sequence ID" value="OOC53437.1"/>
    <property type="molecule type" value="Genomic_DNA"/>
</dbReference>
<dbReference type="Pfam" id="PF13405">
    <property type="entry name" value="EF-hand_6"/>
    <property type="match status" value="1"/>
</dbReference>
<dbReference type="Pfam" id="PF13202">
    <property type="entry name" value="EF-hand_5"/>
    <property type="match status" value="1"/>
</dbReference>
<evidence type="ECO:0000313" key="5">
    <source>
        <dbReference type="Proteomes" id="UP000584931"/>
    </source>
</evidence>
<evidence type="ECO:0000313" key="3">
    <source>
        <dbReference type="EMBL" id="OOC53437.1"/>
    </source>
</evidence>
<reference evidence="2 5" key="3">
    <citation type="submission" date="2020-07" db="EMBL/GenBank/DDBJ databases">
        <title>Sequencing the genomes of 1000 actinobacteria strains.</title>
        <authorList>
            <person name="Klenk H.-P."/>
        </authorList>
    </citation>
    <scope>NUCLEOTIDE SEQUENCE [LARGE SCALE GENOMIC DNA]</scope>
    <source>
        <strain evidence="2 5">DSM 45278</strain>
    </source>
</reference>
<comment type="caution">
    <text evidence="3">The sequence shown here is derived from an EMBL/GenBank/DDBJ whole genome shotgun (WGS) entry which is preliminary data.</text>
</comment>
<accession>A0A7Y9XFD9</accession>
<evidence type="ECO:0000313" key="4">
    <source>
        <dbReference type="Proteomes" id="UP000189004"/>
    </source>
</evidence>
<dbReference type="GO" id="GO:0005509">
    <property type="term" value="F:calcium ion binding"/>
    <property type="evidence" value="ECO:0007669"/>
    <property type="project" value="InterPro"/>
</dbReference>
<dbReference type="CDD" id="cd00051">
    <property type="entry name" value="EFh"/>
    <property type="match status" value="1"/>
</dbReference>
<dbReference type="InterPro" id="IPR018247">
    <property type="entry name" value="EF_Hand_1_Ca_BS"/>
</dbReference>
<feature type="domain" description="EF-hand" evidence="1">
    <location>
        <begin position="6"/>
        <end position="41"/>
    </location>
</feature>
<name>A0A1V3BY01_9ACTN</name>
<dbReference type="PROSITE" id="PS00018">
    <property type="entry name" value="EF_HAND_1"/>
    <property type="match status" value="2"/>
</dbReference>
<dbReference type="InterPro" id="IPR002048">
    <property type="entry name" value="EF_hand_dom"/>
</dbReference>
<dbReference type="SUPFAM" id="SSF47473">
    <property type="entry name" value="EF-hand"/>
    <property type="match status" value="1"/>
</dbReference>
<organism evidence="3 4">
    <name type="scientific">Nocardiopsis sinuspersici</name>
    <dbReference type="NCBI Taxonomy" id="501010"/>
    <lineage>
        <taxon>Bacteria</taxon>
        <taxon>Bacillati</taxon>
        <taxon>Actinomycetota</taxon>
        <taxon>Actinomycetes</taxon>
        <taxon>Streptosporangiales</taxon>
        <taxon>Nocardiopsidaceae</taxon>
        <taxon>Nocardiopsis</taxon>
    </lineage>
</organism>
<keyword evidence="4" id="KW-1185">Reference proteome</keyword>
<protein>
    <submittedName>
        <fullName evidence="2">Ca2+-binding EF-hand superfamily protein</fullName>
    </submittedName>
    <submittedName>
        <fullName evidence="3">Signal transduction protein</fullName>
    </submittedName>
</protein>
<evidence type="ECO:0000313" key="2">
    <source>
        <dbReference type="EMBL" id="NYH54659.1"/>
    </source>
</evidence>
<dbReference type="Gene3D" id="1.10.238.10">
    <property type="entry name" value="EF-hand"/>
    <property type="match status" value="1"/>
</dbReference>
<dbReference type="AlphaFoldDB" id="A0A1V3BY01"/>
<accession>A0A1V3BY01</accession>
<dbReference type="OrthoDB" id="465673at2"/>
<sequence length="175" mass="18694">MTTATKANSRLEERFRLWDNNGNGAIERSDFENEANGIISRLGAEGTAKGNALREAYLGMFDQLAAAAGSQRMTKDQFVRVAEQKIIGRGDAGFAEIVQPTIQAIVDVLDVDGSGEISPSEMEKWFDAIGLGGAEATRAFSELDTDGSGRLSTAELVAAVRDYHLGKNDIPLLGG</sequence>
<dbReference type="RefSeq" id="WP_077689816.1">
    <property type="nucleotide sequence ID" value="NZ_JACCHL010000001.1"/>
</dbReference>
<reference evidence="4" key="2">
    <citation type="submission" date="2016-08" db="EMBL/GenBank/DDBJ databases">
        <authorList>
            <person name="Tokovenko B."/>
            <person name="Kalinowski J."/>
        </authorList>
    </citation>
    <scope>NUCLEOTIDE SEQUENCE [LARGE SCALE GENOMIC DNA]</scope>
    <source>
        <strain evidence="4">UTMC102</strain>
    </source>
</reference>
<feature type="domain" description="EF-hand" evidence="1">
    <location>
        <begin position="131"/>
        <end position="166"/>
    </location>
</feature>
<proteinExistence type="predicted"/>
<reference evidence="3" key="1">
    <citation type="submission" date="2016-08" db="EMBL/GenBank/DDBJ databases">
        <authorList>
            <person name="Seilhamer J.J."/>
        </authorList>
    </citation>
    <scope>NUCLEOTIDE SEQUENCE [LARGE SCALE GENOMIC DNA]</scope>
    <source>
        <strain evidence="3">UTMC102</strain>
    </source>
</reference>